<keyword evidence="11" id="KW-1185">Reference proteome</keyword>
<keyword evidence="3 8" id="KW-0863">Zinc-finger</keyword>
<comment type="caution">
    <text evidence="10">The sequence shown here is derived from an EMBL/GenBank/DDBJ whole genome shotgun (WGS) entry which is preliminary data.</text>
</comment>
<reference evidence="11" key="1">
    <citation type="submission" date="2024-07" db="EMBL/GenBank/DDBJ databases">
        <title>Two chromosome-level genome assemblies of Korean endemic species Abeliophyllum distichum and Forsythia ovata (Oleaceae).</title>
        <authorList>
            <person name="Jang H."/>
        </authorList>
    </citation>
    <scope>NUCLEOTIDE SEQUENCE [LARGE SCALE GENOMIC DNA]</scope>
</reference>
<dbReference type="InterPro" id="IPR052426">
    <property type="entry name" value="Plant_dev_regulator"/>
</dbReference>
<accession>A0ABD1TZE0</accession>
<dbReference type="GO" id="GO:0005634">
    <property type="term" value="C:nucleus"/>
    <property type="evidence" value="ECO:0007669"/>
    <property type="project" value="UniProtKB-SubCell"/>
</dbReference>
<evidence type="ECO:0000256" key="4">
    <source>
        <dbReference type="ARBA" id="ARBA00022833"/>
    </source>
</evidence>
<keyword evidence="4" id="KW-0862">Zinc</keyword>
<evidence type="ECO:0000313" key="11">
    <source>
        <dbReference type="Proteomes" id="UP001604336"/>
    </source>
</evidence>
<evidence type="ECO:0000256" key="1">
    <source>
        <dbReference type="ARBA" id="ARBA00004123"/>
    </source>
</evidence>
<feature type="domain" description="C2H2-type" evidence="9">
    <location>
        <begin position="69"/>
        <end position="96"/>
    </location>
</feature>
<dbReference type="PANTHER" id="PTHR45801:SF110">
    <property type="entry name" value="TRANSCRIPTIONAL REGULATOR SUPERMAN"/>
    <property type="match status" value="1"/>
</dbReference>
<dbReference type="EMBL" id="JBFOLK010000004">
    <property type="protein sequence ID" value="KAL2518102.1"/>
    <property type="molecule type" value="Genomic_DNA"/>
</dbReference>
<evidence type="ECO:0000313" key="10">
    <source>
        <dbReference type="EMBL" id="KAL2518102.1"/>
    </source>
</evidence>
<dbReference type="Pfam" id="PF13912">
    <property type="entry name" value="zf-C2H2_6"/>
    <property type="match status" value="1"/>
</dbReference>
<keyword evidence="7" id="KW-0539">Nucleus</keyword>
<keyword evidence="6" id="KW-0804">Transcription</keyword>
<organism evidence="10 11">
    <name type="scientific">Abeliophyllum distichum</name>
    <dbReference type="NCBI Taxonomy" id="126358"/>
    <lineage>
        <taxon>Eukaryota</taxon>
        <taxon>Viridiplantae</taxon>
        <taxon>Streptophyta</taxon>
        <taxon>Embryophyta</taxon>
        <taxon>Tracheophyta</taxon>
        <taxon>Spermatophyta</taxon>
        <taxon>Magnoliopsida</taxon>
        <taxon>eudicotyledons</taxon>
        <taxon>Gunneridae</taxon>
        <taxon>Pentapetalae</taxon>
        <taxon>asterids</taxon>
        <taxon>lamiids</taxon>
        <taxon>Lamiales</taxon>
        <taxon>Oleaceae</taxon>
        <taxon>Forsythieae</taxon>
        <taxon>Abeliophyllum</taxon>
    </lineage>
</organism>
<name>A0ABD1TZE0_9LAMI</name>
<evidence type="ECO:0000256" key="5">
    <source>
        <dbReference type="ARBA" id="ARBA00023015"/>
    </source>
</evidence>
<dbReference type="InterPro" id="IPR036236">
    <property type="entry name" value="Znf_C2H2_sf"/>
</dbReference>
<dbReference type="InterPro" id="IPR013087">
    <property type="entry name" value="Znf_C2H2_type"/>
</dbReference>
<keyword evidence="2" id="KW-0479">Metal-binding</keyword>
<dbReference type="PROSITE" id="PS00028">
    <property type="entry name" value="ZINC_FINGER_C2H2_1"/>
    <property type="match status" value="1"/>
</dbReference>
<dbReference type="SMART" id="SM00355">
    <property type="entry name" value="ZnF_C2H2"/>
    <property type="match status" value="1"/>
</dbReference>
<keyword evidence="5" id="KW-0805">Transcription regulation</keyword>
<dbReference type="PROSITE" id="PS50157">
    <property type="entry name" value="ZINC_FINGER_C2H2_2"/>
    <property type="match status" value="1"/>
</dbReference>
<sequence length="189" mass="21739">MAAQLQLQLQSRNSTNFWMWNNNDNNNNNQVQPVQVAGEDEEDSWEVRAFEEDITVGNRMGCTWPPRSYTCNFCRREFRSAQALGGHMNVHRRDRARLHQQTPIIPSSSSSNDFPKSTNSTQEFLPNGLCLFYSLPNPNNGRPAHNVNSSKLCQEYESLKDSAVEELDLELRLGRRLQTPTIKREDKNP</sequence>
<dbReference type="PANTHER" id="PTHR45801">
    <property type="entry name" value="OS07G0101800 PROTEIN"/>
    <property type="match status" value="1"/>
</dbReference>
<dbReference type="Gene3D" id="3.30.160.60">
    <property type="entry name" value="Classic Zinc Finger"/>
    <property type="match status" value="1"/>
</dbReference>
<evidence type="ECO:0000256" key="2">
    <source>
        <dbReference type="ARBA" id="ARBA00022723"/>
    </source>
</evidence>
<evidence type="ECO:0000256" key="3">
    <source>
        <dbReference type="ARBA" id="ARBA00022771"/>
    </source>
</evidence>
<evidence type="ECO:0000256" key="6">
    <source>
        <dbReference type="ARBA" id="ARBA00023163"/>
    </source>
</evidence>
<evidence type="ECO:0000259" key="9">
    <source>
        <dbReference type="PROSITE" id="PS50157"/>
    </source>
</evidence>
<dbReference type="SUPFAM" id="SSF57667">
    <property type="entry name" value="beta-beta-alpha zinc fingers"/>
    <property type="match status" value="1"/>
</dbReference>
<evidence type="ECO:0000256" key="7">
    <source>
        <dbReference type="ARBA" id="ARBA00023242"/>
    </source>
</evidence>
<gene>
    <name evidence="10" type="ORF">Adt_14349</name>
</gene>
<protein>
    <submittedName>
        <fullName evidence="10">C2H2 and C2HC zinc fingers superfamily protein</fullName>
    </submittedName>
</protein>
<dbReference type="GO" id="GO:0008270">
    <property type="term" value="F:zinc ion binding"/>
    <property type="evidence" value="ECO:0007669"/>
    <property type="project" value="UniProtKB-KW"/>
</dbReference>
<comment type="subcellular location">
    <subcellularLocation>
        <location evidence="1">Nucleus</location>
    </subcellularLocation>
</comment>
<dbReference type="AlphaFoldDB" id="A0ABD1TZE0"/>
<proteinExistence type="predicted"/>
<evidence type="ECO:0000256" key="8">
    <source>
        <dbReference type="PROSITE-ProRule" id="PRU00042"/>
    </source>
</evidence>
<dbReference type="Proteomes" id="UP001604336">
    <property type="component" value="Unassembled WGS sequence"/>
</dbReference>